<evidence type="ECO:0000313" key="3">
    <source>
        <dbReference type="Proteomes" id="UP000183144"/>
    </source>
</evidence>
<feature type="domain" description="Polymerase nucleotidyl transferase" evidence="1">
    <location>
        <begin position="24"/>
        <end position="68"/>
    </location>
</feature>
<dbReference type="AlphaFoldDB" id="A0A1J4RR96"/>
<dbReference type="Proteomes" id="UP000183144">
    <property type="component" value="Unassembled WGS sequence"/>
</dbReference>
<dbReference type="PANTHER" id="PTHR43449:SF1">
    <property type="entry name" value="POLYMERASE BETA NUCLEOTIDYLTRANSFERASE DOMAIN-CONTAINING PROTEIN"/>
    <property type="match status" value="1"/>
</dbReference>
<dbReference type="InterPro" id="IPR002934">
    <property type="entry name" value="Polymerase_NTP_transf_dom"/>
</dbReference>
<comment type="caution">
    <text evidence="2">The sequence shown here is derived from an EMBL/GenBank/DDBJ whole genome shotgun (WGS) entry which is preliminary data.</text>
</comment>
<reference evidence="2 3" key="1">
    <citation type="journal article" date="2016" name="Environ. Microbiol.">
        <title>Genomic resolution of a cold subsurface aquifer community provides metabolic insights for novel microbes adapted to high CO concentrations.</title>
        <authorList>
            <person name="Probst A.J."/>
            <person name="Castelle C.J."/>
            <person name="Singh A."/>
            <person name="Brown C.T."/>
            <person name="Anantharaman K."/>
            <person name="Sharon I."/>
            <person name="Hug L.A."/>
            <person name="Burstein D."/>
            <person name="Emerson J.B."/>
            <person name="Thomas B.C."/>
            <person name="Banfield J.F."/>
        </authorList>
    </citation>
    <scope>NUCLEOTIDE SEQUENCE [LARGE SCALE GENOMIC DNA]</scope>
    <source>
        <strain evidence="2">CG1_02_47_37</strain>
    </source>
</reference>
<name>A0A1J4RR96_9BACT</name>
<sequence>MAAKIHLDQALLSQVRHYQENLTNAGIKARLIIFGSQAKKKAKPWSDIDVCVVSDIFGKNRHTERVRLMRLTDEISLDIEPHPYHPKDLADKWDPLAQEIRKYGVAWREAAP</sequence>
<dbReference type="STRING" id="1805034.AUJ59_03205"/>
<accession>A0A1J4RR96</accession>
<gene>
    <name evidence="2" type="ORF">AUJ59_03205</name>
</gene>
<dbReference type="GO" id="GO:0016779">
    <property type="term" value="F:nucleotidyltransferase activity"/>
    <property type="evidence" value="ECO:0007669"/>
    <property type="project" value="InterPro"/>
</dbReference>
<dbReference type="CDD" id="cd05403">
    <property type="entry name" value="NT_KNTase_like"/>
    <property type="match status" value="1"/>
</dbReference>
<dbReference type="Pfam" id="PF01909">
    <property type="entry name" value="NTP_transf_2"/>
    <property type="match status" value="1"/>
</dbReference>
<protein>
    <recommendedName>
        <fullName evidence="1">Polymerase nucleotidyl transferase domain-containing protein</fullName>
    </recommendedName>
</protein>
<dbReference type="EMBL" id="MNUI01000053">
    <property type="protein sequence ID" value="OIN88836.1"/>
    <property type="molecule type" value="Genomic_DNA"/>
</dbReference>
<evidence type="ECO:0000313" key="2">
    <source>
        <dbReference type="EMBL" id="OIN88836.1"/>
    </source>
</evidence>
<organism evidence="2 3">
    <name type="scientific">Candidatus Beckwithbacteria bacterium CG1_02_47_37</name>
    <dbReference type="NCBI Taxonomy" id="1805034"/>
    <lineage>
        <taxon>Bacteria</taxon>
        <taxon>Candidatus Beckwithiibacteriota</taxon>
    </lineage>
</organism>
<dbReference type="SUPFAM" id="SSF81301">
    <property type="entry name" value="Nucleotidyltransferase"/>
    <property type="match status" value="1"/>
</dbReference>
<proteinExistence type="predicted"/>
<dbReference type="Gene3D" id="3.30.460.10">
    <property type="entry name" value="Beta Polymerase, domain 2"/>
    <property type="match status" value="1"/>
</dbReference>
<dbReference type="PANTHER" id="PTHR43449">
    <property type="entry name" value="NUCLEOTIDYLTRANSFERASE"/>
    <property type="match status" value="1"/>
</dbReference>
<dbReference type="InterPro" id="IPR043519">
    <property type="entry name" value="NT_sf"/>
</dbReference>
<evidence type="ECO:0000259" key="1">
    <source>
        <dbReference type="Pfam" id="PF01909"/>
    </source>
</evidence>